<dbReference type="Proteomes" id="UP000251485">
    <property type="component" value="Unassembled WGS sequence"/>
</dbReference>
<dbReference type="GeneID" id="6800782"/>
<feature type="chain" id="PRO_5044568622" evidence="2">
    <location>
        <begin position="20"/>
        <end position="93"/>
    </location>
</feature>
<evidence type="ECO:0000313" key="5">
    <source>
        <dbReference type="EMBL" id="MEY2344287.1"/>
    </source>
</evidence>
<dbReference type="RefSeq" id="WP_004242536.1">
    <property type="nucleotide sequence ID" value="NZ_ABFCQN020000079.1"/>
</dbReference>
<dbReference type="EMBL" id="CP021694">
    <property type="protein sequence ID" value="ARX35142.1"/>
    <property type="molecule type" value="Genomic_DNA"/>
</dbReference>
<dbReference type="AlphaFoldDB" id="A0A1Z1SWR1"/>
<reference evidence="3 8" key="1">
    <citation type="submission" date="2017-05" db="EMBL/GenBank/DDBJ databases">
        <title>Whole genome sequencing of Proteus mirabilis AR_0155.</title>
        <authorList>
            <person name="Conlan S."/>
            <person name="Thomas P.J."/>
            <person name="Mullikin J."/>
            <person name="Frank K.M."/>
            <person name="Segre J.A."/>
        </authorList>
    </citation>
    <scope>NUCLEOTIDE SEQUENCE [LARGE SCALE GENOMIC DNA]</scope>
    <source>
        <strain evidence="3 8">AR_0155</strain>
    </source>
</reference>
<dbReference type="EMBL" id="JADQCH020000001">
    <property type="protein sequence ID" value="MEY2344287.1"/>
    <property type="molecule type" value="Genomic_DNA"/>
</dbReference>
<dbReference type="Proteomes" id="UP000254191">
    <property type="component" value="Unassembled WGS sequence"/>
</dbReference>
<evidence type="ECO:0000313" key="7">
    <source>
        <dbReference type="EMBL" id="SUC18379.1"/>
    </source>
</evidence>
<evidence type="ECO:0000313" key="6">
    <source>
        <dbReference type="EMBL" id="SPY94598.1"/>
    </source>
</evidence>
<reference evidence="4" key="4">
    <citation type="submission" date="2023-06" db="EMBL/GenBank/DDBJ databases">
        <authorList>
            <consortium name="Clinical and Environmental Microbiology Branch: Whole genome sequencing antimicrobial resistance pathogens in the healthcare setting"/>
        </authorList>
    </citation>
    <scope>NUCLEOTIDE SEQUENCE</scope>
    <source>
        <strain evidence="4">Microbial</strain>
    </source>
</reference>
<dbReference type="Proteomes" id="UP000195540">
    <property type="component" value="Chromosome"/>
</dbReference>
<gene>
    <name evidence="3" type="ORF">AM402_13595</name>
    <name evidence="5" type="ORF">I3679_009690</name>
    <name evidence="6" type="ORF">NCTC10975_00943</name>
    <name evidence="7" type="ORF">NCTC11938_00705</name>
    <name evidence="4" type="ORF">PW210_003778</name>
</gene>
<dbReference type="Pfam" id="PF17274">
    <property type="entry name" value="DUF5339"/>
    <property type="match status" value="1"/>
</dbReference>
<evidence type="ECO:0000256" key="1">
    <source>
        <dbReference type="SAM" id="Coils"/>
    </source>
</evidence>
<organism evidence="4 11">
    <name type="scientific">Proteus mirabilis</name>
    <dbReference type="NCBI Taxonomy" id="584"/>
    <lineage>
        <taxon>Bacteria</taxon>
        <taxon>Pseudomonadati</taxon>
        <taxon>Pseudomonadota</taxon>
        <taxon>Gammaproteobacteria</taxon>
        <taxon>Enterobacterales</taxon>
        <taxon>Morganellaceae</taxon>
        <taxon>Proteus</taxon>
    </lineage>
</organism>
<keyword evidence="2" id="KW-0732">Signal</keyword>
<evidence type="ECO:0000313" key="3">
    <source>
        <dbReference type="EMBL" id="ARX35142.1"/>
    </source>
</evidence>
<proteinExistence type="predicted"/>
<reference evidence="5" key="3">
    <citation type="submission" date="2021-05" db="EMBL/GenBank/DDBJ databases">
        <title>First report of NDM-5 and VEB-6 producing Proteus mirabilis isolated from blood of a sepsis patient in Kolkata, India.</title>
        <authorList>
            <person name="Halder G."/>
            <person name="Chaudhuri B."/>
            <person name="Dutta S."/>
        </authorList>
    </citation>
    <scope>NUCLEOTIDE SEQUENCE [LARGE SCALE GENOMIC DNA]</scope>
    <source>
        <strain evidence="5">7049</strain>
    </source>
</reference>
<dbReference type="EMBL" id="ABKSPD020000020">
    <property type="protein sequence ID" value="EKW9777898.1"/>
    <property type="molecule type" value="Genomic_DNA"/>
</dbReference>
<dbReference type="EMBL" id="UAUE01000003">
    <property type="protein sequence ID" value="SPY94598.1"/>
    <property type="molecule type" value="Genomic_DNA"/>
</dbReference>
<evidence type="ECO:0000256" key="2">
    <source>
        <dbReference type="SAM" id="SignalP"/>
    </source>
</evidence>
<evidence type="ECO:0000313" key="9">
    <source>
        <dbReference type="Proteomes" id="UP000251485"/>
    </source>
</evidence>
<evidence type="ECO:0000313" key="8">
    <source>
        <dbReference type="Proteomes" id="UP000195540"/>
    </source>
</evidence>
<dbReference type="EMBL" id="UGTS01000004">
    <property type="protein sequence ID" value="SUC18379.1"/>
    <property type="molecule type" value="Genomic_DNA"/>
</dbReference>
<feature type="coiled-coil region" evidence="1">
    <location>
        <begin position="36"/>
        <end position="63"/>
    </location>
</feature>
<accession>A0A1Z1SWR1</accession>
<feature type="signal peptide" evidence="2">
    <location>
        <begin position="1"/>
        <end position="19"/>
    </location>
</feature>
<dbReference type="Proteomes" id="UP001171165">
    <property type="component" value="Unassembled WGS sequence"/>
</dbReference>
<sequence>MKNIILALGLLSLSSVAVSAELTKSCEDYFKETDAYVALMEQNDATKAQAETMKAQYAQSKEQFAALPKDVQESTCKQALDSLEQMKKMSAGQ</sequence>
<reference evidence="9 10" key="2">
    <citation type="submission" date="2018-06" db="EMBL/GenBank/DDBJ databases">
        <authorList>
            <consortium name="Pathogen Informatics"/>
            <person name="Doyle S."/>
        </authorList>
    </citation>
    <scope>NUCLEOTIDE SEQUENCE [LARGE SCALE GENOMIC DNA]</scope>
    <source>
        <strain evidence="6 9">NCTC10975</strain>
        <strain evidence="7 10">NCTC11938</strain>
    </source>
</reference>
<keyword evidence="1" id="KW-0175">Coiled coil</keyword>
<evidence type="ECO:0000313" key="4">
    <source>
        <dbReference type="EMBL" id="EKW9777898.1"/>
    </source>
</evidence>
<name>A0A1Z1SWR1_PROMI</name>
<dbReference type="InterPro" id="IPR020493">
    <property type="entry name" value="Uncharacterised_HI0310"/>
</dbReference>
<evidence type="ECO:0000313" key="11">
    <source>
        <dbReference type="Proteomes" id="UP001171165"/>
    </source>
</evidence>
<dbReference type="KEGG" id="pvl:AOB99_07010"/>
<dbReference type="OMA" id="CNAYFAE"/>
<protein>
    <submittedName>
        <fullName evidence="4">DUF5339 domain-containing protein</fullName>
    </submittedName>
</protein>
<dbReference type="OrthoDB" id="5678640at2"/>
<evidence type="ECO:0000313" key="10">
    <source>
        <dbReference type="Proteomes" id="UP000254191"/>
    </source>
</evidence>